<dbReference type="PANTHER" id="PTHR30290">
    <property type="entry name" value="PERIPLASMIC BINDING COMPONENT OF ABC TRANSPORTER"/>
    <property type="match status" value="1"/>
</dbReference>
<protein>
    <submittedName>
        <fullName evidence="7">ABC transporter substrate-binding protein</fullName>
    </submittedName>
</protein>
<name>A0AA41YW23_9HYPH</name>
<comment type="similarity">
    <text evidence="2">Belongs to the bacterial solute-binding protein 5 family.</text>
</comment>
<keyword evidence="3" id="KW-0813">Transport</keyword>
<evidence type="ECO:0000256" key="2">
    <source>
        <dbReference type="ARBA" id="ARBA00005695"/>
    </source>
</evidence>
<dbReference type="Pfam" id="PF00496">
    <property type="entry name" value="SBP_bac_5"/>
    <property type="match status" value="1"/>
</dbReference>
<organism evidence="7 8">
    <name type="scientific">Lichenifustis flavocetrariae</name>
    <dbReference type="NCBI Taxonomy" id="2949735"/>
    <lineage>
        <taxon>Bacteria</taxon>
        <taxon>Pseudomonadati</taxon>
        <taxon>Pseudomonadota</taxon>
        <taxon>Alphaproteobacteria</taxon>
        <taxon>Hyphomicrobiales</taxon>
        <taxon>Lichenihabitantaceae</taxon>
        <taxon>Lichenifustis</taxon>
    </lineage>
</organism>
<keyword evidence="4 5" id="KW-0732">Signal</keyword>
<dbReference type="GO" id="GO:1904680">
    <property type="term" value="F:peptide transmembrane transporter activity"/>
    <property type="evidence" value="ECO:0007669"/>
    <property type="project" value="TreeGrafter"/>
</dbReference>
<sequence>MTIVAPPLRPARHRVLAASTALALISGTASADGLKGAVPLQAAPPMQSGKTTSIDYKDLMQVRTLPAYAEPAWVSDLVKAGKLPAVKDRLPPEPVVVDVTKSAPDGVGQYGGVIRHVSGSRPQGWNWMAGNIMAWGGVEEIIDQCLVRNAPVWMLSKEHVEPLPQLATSWDWSPDGHQLTMHLLKGAKWSDGQAFGADDVMFMWDDNISDPKVPAWARPGVFGEGTTLKKVDDATVLWTFKEAFPVATIYQMGFQKLCPGPAHILKPLHPKYNPQATYDSYINALKPDHTPWVSMGPWTVTQYKPDQVMVMRRNPYFWEVDTKGNQLPYLDEVQYKLSTWEDRTVQTVAGSADYANMEDPSIFLESLRRAKDPGFPVQIIWGPRAYDHSLYLNMSDVCGADDPRDKAVRTLFRNLEFRRAVTQGIDRQAIGQSLVKGPFIAPYPGGIHPESQFADPKTIVYYPYDLSGAKAALDMLGFKAGGDGIRTWPAGSAMAGKPLDLYLTHRTSYTTDINIAQTLVTMFREMGINLVLRPTTEDLTQVLPQCQWDIALNRGDREWTAPVMQLNYIAPLDWSGPYWHLGTATQAQNLMPPEKEMLGLIDKIRTERDSDKRNDLFHQFDHVFTQNVETVGLIQYPGAILINKRFKNVPPGSPIYGYGWGEDGIMRERLWVAAEDQGKVPELGAKTLPGVQ</sequence>
<dbReference type="SUPFAM" id="SSF53850">
    <property type="entry name" value="Periplasmic binding protein-like II"/>
    <property type="match status" value="1"/>
</dbReference>
<feature type="domain" description="Solute-binding protein family 5" evidence="6">
    <location>
        <begin position="162"/>
        <end position="563"/>
    </location>
</feature>
<proteinExistence type="inferred from homology"/>
<dbReference type="PANTHER" id="PTHR30290:SF9">
    <property type="entry name" value="OLIGOPEPTIDE-BINDING PROTEIN APPA"/>
    <property type="match status" value="1"/>
</dbReference>
<keyword evidence="8" id="KW-1185">Reference proteome</keyword>
<comment type="caution">
    <text evidence="7">The sequence shown here is derived from an EMBL/GenBank/DDBJ whole genome shotgun (WGS) entry which is preliminary data.</text>
</comment>
<evidence type="ECO:0000313" key="7">
    <source>
        <dbReference type="EMBL" id="MCW6508276.1"/>
    </source>
</evidence>
<evidence type="ECO:0000313" key="8">
    <source>
        <dbReference type="Proteomes" id="UP001165667"/>
    </source>
</evidence>
<evidence type="ECO:0000256" key="5">
    <source>
        <dbReference type="SAM" id="SignalP"/>
    </source>
</evidence>
<gene>
    <name evidence="7" type="ORF">M8523_09605</name>
</gene>
<dbReference type="Gene3D" id="3.10.105.10">
    <property type="entry name" value="Dipeptide-binding Protein, Domain 3"/>
    <property type="match status" value="1"/>
</dbReference>
<dbReference type="AlphaFoldDB" id="A0AA41YW23"/>
<dbReference type="Gene3D" id="3.40.190.10">
    <property type="entry name" value="Periplasmic binding protein-like II"/>
    <property type="match status" value="1"/>
</dbReference>
<dbReference type="GO" id="GO:0015833">
    <property type="term" value="P:peptide transport"/>
    <property type="evidence" value="ECO:0007669"/>
    <property type="project" value="TreeGrafter"/>
</dbReference>
<evidence type="ECO:0000256" key="3">
    <source>
        <dbReference type="ARBA" id="ARBA00022448"/>
    </source>
</evidence>
<evidence type="ECO:0000259" key="6">
    <source>
        <dbReference type="Pfam" id="PF00496"/>
    </source>
</evidence>
<dbReference type="Proteomes" id="UP001165667">
    <property type="component" value="Unassembled WGS sequence"/>
</dbReference>
<evidence type="ECO:0000256" key="4">
    <source>
        <dbReference type="ARBA" id="ARBA00022729"/>
    </source>
</evidence>
<evidence type="ECO:0000256" key="1">
    <source>
        <dbReference type="ARBA" id="ARBA00004418"/>
    </source>
</evidence>
<feature type="chain" id="PRO_5041209880" evidence="5">
    <location>
        <begin position="32"/>
        <end position="692"/>
    </location>
</feature>
<dbReference type="InterPro" id="IPR039424">
    <property type="entry name" value="SBP_5"/>
</dbReference>
<reference evidence="7" key="1">
    <citation type="submission" date="2022-05" db="EMBL/GenBank/DDBJ databases">
        <authorList>
            <person name="Pankratov T."/>
        </authorList>
    </citation>
    <scope>NUCLEOTIDE SEQUENCE</scope>
    <source>
        <strain evidence="7">BP6-180914</strain>
    </source>
</reference>
<dbReference type="RefSeq" id="WP_282584644.1">
    <property type="nucleotide sequence ID" value="NZ_JAMOIM010000005.1"/>
</dbReference>
<feature type="signal peptide" evidence="5">
    <location>
        <begin position="1"/>
        <end position="31"/>
    </location>
</feature>
<dbReference type="InterPro" id="IPR000914">
    <property type="entry name" value="SBP_5_dom"/>
</dbReference>
<dbReference type="EMBL" id="JAMOIM010000005">
    <property type="protein sequence ID" value="MCW6508276.1"/>
    <property type="molecule type" value="Genomic_DNA"/>
</dbReference>
<accession>A0AA41YW23</accession>
<comment type="subcellular location">
    <subcellularLocation>
        <location evidence="1">Periplasm</location>
    </subcellularLocation>
</comment>